<dbReference type="AlphaFoldDB" id="A0AAW2Z563"/>
<accession>A0AAW2Z563</accession>
<reference evidence="2 3" key="1">
    <citation type="submission" date="2024-03" db="EMBL/GenBank/DDBJ databases">
        <title>The Acrasis kona genome and developmental transcriptomes reveal deep origins of eukaryotic multicellular pathways.</title>
        <authorList>
            <person name="Sheikh S."/>
            <person name="Fu C.-J."/>
            <person name="Brown M.W."/>
            <person name="Baldauf S.L."/>
        </authorList>
    </citation>
    <scope>NUCLEOTIDE SEQUENCE [LARGE SCALE GENOMIC DNA]</scope>
    <source>
        <strain evidence="2 3">ATCC MYA-3509</strain>
    </source>
</reference>
<dbReference type="EMBL" id="JAOPGA020001019">
    <property type="protein sequence ID" value="KAL0484080.1"/>
    <property type="molecule type" value="Genomic_DNA"/>
</dbReference>
<evidence type="ECO:0000256" key="1">
    <source>
        <dbReference type="SAM" id="MobiDB-lite"/>
    </source>
</evidence>
<name>A0AAW2Z563_9EUKA</name>
<protein>
    <submittedName>
        <fullName evidence="2">UvrC</fullName>
    </submittedName>
</protein>
<evidence type="ECO:0000313" key="2">
    <source>
        <dbReference type="EMBL" id="KAL0484080.1"/>
    </source>
</evidence>
<proteinExistence type="predicted"/>
<sequence length="178" mass="20086">MKSPHLTVPDRQPFYMRRPQGRELTASPSPHDSYCTKESIKLKPLRSIKLLTPPETYEVQCYTRARRSAGHSRECSPSPLRPPLVSCPKVFGFDVPASKQLFVCPPTPLEQMEYEHSSCCFGFSCSPMDEYGSMSCTFISTSVTGTVPEHTDNAPLLVLFSLIEMLYGVEKKLVLRRH</sequence>
<dbReference type="Proteomes" id="UP001431209">
    <property type="component" value="Unassembled WGS sequence"/>
</dbReference>
<comment type="caution">
    <text evidence="2">The sequence shown here is derived from an EMBL/GenBank/DDBJ whole genome shotgun (WGS) entry which is preliminary data.</text>
</comment>
<keyword evidence="3" id="KW-1185">Reference proteome</keyword>
<organism evidence="2 3">
    <name type="scientific">Acrasis kona</name>
    <dbReference type="NCBI Taxonomy" id="1008807"/>
    <lineage>
        <taxon>Eukaryota</taxon>
        <taxon>Discoba</taxon>
        <taxon>Heterolobosea</taxon>
        <taxon>Tetramitia</taxon>
        <taxon>Eutetramitia</taxon>
        <taxon>Acrasidae</taxon>
        <taxon>Acrasis</taxon>
    </lineage>
</organism>
<feature type="region of interest" description="Disordered" evidence="1">
    <location>
        <begin position="1"/>
        <end position="32"/>
    </location>
</feature>
<evidence type="ECO:0000313" key="3">
    <source>
        <dbReference type="Proteomes" id="UP001431209"/>
    </source>
</evidence>
<gene>
    <name evidence="2" type="ORF">AKO1_004678</name>
</gene>